<feature type="non-terminal residue" evidence="2">
    <location>
        <position position="1"/>
    </location>
</feature>
<evidence type="ECO:0000313" key="3">
    <source>
        <dbReference type="Proteomes" id="UP000295626"/>
    </source>
</evidence>
<feature type="domain" description="Thiopeptide-type bacteriocin biosynthesis" evidence="1">
    <location>
        <begin position="1"/>
        <end position="158"/>
    </location>
</feature>
<evidence type="ECO:0000259" key="1">
    <source>
        <dbReference type="Pfam" id="PF14028"/>
    </source>
</evidence>
<keyword evidence="3" id="KW-1185">Reference proteome</keyword>
<protein>
    <recommendedName>
        <fullName evidence="1">Thiopeptide-type bacteriocin biosynthesis domain-containing protein</fullName>
    </recommendedName>
</protein>
<name>A0ABY2DNT2_9ACTN</name>
<comment type="caution">
    <text evidence="2">The sequence shown here is derived from an EMBL/GenBank/DDBJ whole genome shotgun (WGS) entry which is preliminary data.</text>
</comment>
<proteinExistence type="predicted"/>
<evidence type="ECO:0000313" key="2">
    <source>
        <dbReference type="EMBL" id="TDC02020.1"/>
    </source>
</evidence>
<dbReference type="Pfam" id="PF14028">
    <property type="entry name" value="Lant_dehydr_C"/>
    <property type="match status" value="1"/>
</dbReference>
<reference evidence="2 3" key="1">
    <citation type="submission" date="2019-02" db="EMBL/GenBank/DDBJ databases">
        <title>Draft genome sequences of novel Actinobacteria.</title>
        <authorList>
            <person name="Sahin N."/>
            <person name="Ay H."/>
            <person name="Saygin H."/>
        </authorList>
    </citation>
    <scope>NUCLEOTIDE SEQUENCE [LARGE SCALE GENOMIC DNA]</scope>
    <source>
        <strain evidence="2 3">JCM 30529</strain>
    </source>
</reference>
<organism evidence="2 3">
    <name type="scientific">Micromonospora fluostatini</name>
    <dbReference type="NCBI Taxonomy" id="1629071"/>
    <lineage>
        <taxon>Bacteria</taxon>
        <taxon>Bacillati</taxon>
        <taxon>Actinomycetota</taxon>
        <taxon>Actinomycetes</taxon>
        <taxon>Micromonosporales</taxon>
        <taxon>Micromonosporaceae</taxon>
        <taxon>Micromonospora</taxon>
    </lineage>
</organism>
<accession>A0ABY2DNT2</accession>
<dbReference type="EMBL" id="SMKE01000023">
    <property type="protein sequence ID" value="TDC02020.1"/>
    <property type="molecule type" value="Genomic_DNA"/>
</dbReference>
<dbReference type="Proteomes" id="UP000295626">
    <property type="component" value="Unassembled WGS sequence"/>
</dbReference>
<sequence length="174" mass="19359">VERHFTDSSRLALSVLAHRAPQHRSRLAVLALASALAAWQPDRHRLAHLLTRSRSSWEPAEGWGPRRESYQRQRAALRRLVSGCWPPAPGPPPPQDPDPLAAAWSDSIHRLRTELTDLRRAGDFHPDLRAVATRFAAGTGPTHDEQRLLVVLLRCVHLLGCADLGEPPPEQETS</sequence>
<dbReference type="InterPro" id="IPR023809">
    <property type="entry name" value="Thiopep_bacteriocin_synth_dom"/>
</dbReference>
<gene>
    <name evidence="2" type="ORF">E1091_01630</name>
</gene>